<dbReference type="InterPro" id="IPR019319">
    <property type="entry name" value="Plg-R(KT)"/>
</dbReference>
<evidence type="ECO:0000313" key="2">
    <source>
        <dbReference type="WBParaSite" id="SSTP_0000733100.1"/>
    </source>
</evidence>
<reference evidence="2" key="1">
    <citation type="submission" date="2015-08" db="UniProtKB">
        <authorList>
            <consortium name="WormBaseParasite"/>
        </authorList>
    </citation>
    <scope>IDENTIFICATION</scope>
</reference>
<dbReference type="AlphaFoldDB" id="A0A0K0ECW5"/>
<dbReference type="PANTHER" id="PTHR13411:SF5">
    <property type="entry name" value="PROTEIN CBR-TAG-281"/>
    <property type="match status" value="1"/>
</dbReference>
<name>A0A0K0ECW5_STRER</name>
<dbReference type="Proteomes" id="UP000035681">
    <property type="component" value="Unplaced"/>
</dbReference>
<protein>
    <submittedName>
        <fullName evidence="3">Calcium uniporter protein</fullName>
    </submittedName>
    <submittedName>
        <fullName evidence="2">Plasminogen receptor (KT)</fullName>
    </submittedName>
</protein>
<evidence type="ECO:0000313" key="1">
    <source>
        <dbReference type="Proteomes" id="UP000035681"/>
    </source>
</evidence>
<evidence type="ECO:0000313" key="3">
    <source>
        <dbReference type="WBParaSite" id="TCONS_00009420.p1"/>
    </source>
</evidence>
<dbReference type="GO" id="GO:0005886">
    <property type="term" value="C:plasma membrane"/>
    <property type="evidence" value="ECO:0007669"/>
    <property type="project" value="InterPro"/>
</dbReference>
<organism evidence="2">
    <name type="scientific">Strongyloides stercoralis</name>
    <name type="common">Threadworm</name>
    <dbReference type="NCBI Taxonomy" id="6248"/>
    <lineage>
        <taxon>Eukaryota</taxon>
        <taxon>Metazoa</taxon>
        <taxon>Ecdysozoa</taxon>
        <taxon>Nematoda</taxon>
        <taxon>Chromadorea</taxon>
        <taxon>Rhabditida</taxon>
        <taxon>Tylenchina</taxon>
        <taxon>Panagrolaimomorpha</taxon>
        <taxon>Strongyloidoidea</taxon>
        <taxon>Strongyloididae</taxon>
        <taxon>Strongyloides</taxon>
    </lineage>
</organism>
<dbReference type="PANTHER" id="PTHR13411">
    <property type="entry name" value="PLASMINOGEN RECEPTOR (KT)"/>
    <property type="match status" value="1"/>
</dbReference>
<proteinExistence type="predicted"/>
<keyword evidence="1" id="KW-1185">Reference proteome</keyword>
<accession>A0A0K0ECW5</accession>
<sequence length="147" mass="16960">MFSWFFSKPNENNVNEEMVKQIVNELEARKIEREIALKEAFLEREKAYNLAERRESFSWIFSSGLGVLFISIFSSIKSKNLSHLLPVIPTIGYIAYEGHYAYGNKGELILKSALKLLEDGKINGMSLDPVTIEEINQRKNDYKTHDI</sequence>
<dbReference type="STRING" id="6248.A0A0K0ECW5"/>
<dbReference type="Pfam" id="PF10166">
    <property type="entry name" value="DUF2368"/>
    <property type="match status" value="1"/>
</dbReference>
<dbReference type="WBParaSite" id="TCONS_00009420.p1">
    <property type="protein sequence ID" value="TCONS_00009420.p1"/>
    <property type="gene ID" value="XLOC_007230"/>
</dbReference>
<dbReference type="WBParaSite" id="SSTP_0000733100.1">
    <property type="protein sequence ID" value="SSTP_0000733100.1"/>
    <property type="gene ID" value="SSTP_0000733100"/>
</dbReference>